<name>A0ACB9GEZ3_CICIN</name>
<proteinExistence type="predicted"/>
<reference evidence="2" key="1">
    <citation type="journal article" date="2022" name="Mol. Ecol. Resour.">
        <title>The genomes of chicory, endive, great burdock and yacon provide insights into Asteraceae palaeo-polyploidization history and plant inulin production.</title>
        <authorList>
            <person name="Fan W."/>
            <person name="Wang S."/>
            <person name="Wang H."/>
            <person name="Wang A."/>
            <person name="Jiang F."/>
            <person name="Liu H."/>
            <person name="Zhao H."/>
            <person name="Xu D."/>
            <person name="Zhang Y."/>
        </authorList>
    </citation>
    <scope>NUCLEOTIDE SEQUENCE [LARGE SCALE GENOMIC DNA]</scope>
    <source>
        <strain evidence="2">cv. Punajuju</strain>
    </source>
</reference>
<reference evidence="1 2" key="2">
    <citation type="journal article" date="2022" name="Mol. Ecol. Resour.">
        <title>The genomes of chicory, endive, great burdock and yacon provide insights into Asteraceae paleo-polyploidization history and plant inulin production.</title>
        <authorList>
            <person name="Fan W."/>
            <person name="Wang S."/>
            <person name="Wang H."/>
            <person name="Wang A."/>
            <person name="Jiang F."/>
            <person name="Liu H."/>
            <person name="Zhao H."/>
            <person name="Xu D."/>
            <person name="Zhang Y."/>
        </authorList>
    </citation>
    <scope>NUCLEOTIDE SEQUENCE [LARGE SCALE GENOMIC DNA]</scope>
    <source>
        <strain evidence="2">cv. Punajuju</strain>
        <tissue evidence="1">Leaves</tissue>
    </source>
</reference>
<dbReference type="Proteomes" id="UP001055811">
    <property type="component" value="Linkage Group LG02"/>
</dbReference>
<protein>
    <submittedName>
        <fullName evidence="1">Uncharacterized protein</fullName>
    </submittedName>
</protein>
<evidence type="ECO:0000313" key="2">
    <source>
        <dbReference type="Proteomes" id="UP001055811"/>
    </source>
</evidence>
<comment type="caution">
    <text evidence="1">The sequence shown here is derived from an EMBL/GenBank/DDBJ whole genome shotgun (WGS) entry which is preliminary data.</text>
</comment>
<gene>
    <name evidence="1" type="ORF">L2E82_11665</name>
</gene>
<sequence length="85" mass="9119">MFSVTLCPNTESCGFLTTGFLDDFAPGLTAPSFKSLLLGFGVASPLFNSSSSCFPVHFHQQNQAQDSSVLLIGLSIAFNKREITN</sequence>
<accession>A0ACB9GEZ3</accession>
<evidence type="ECO:0000313" key="1">
    <source>
        <dbReference type="EMBL" id="KAI3781645.1"/>
    </source>
</evidence>
<dbReference type="EMBL" id="CM042010">
    <property type="protein sequence ID" value="KAI3781645.1"/>
    <property type="molecule type" value="Genomic_DNA"/>
</dbReference>
<organism evidence="1 2">
    <name type="scientific">Cichorium intybus</name>
    <name type="common">Chicory</name>
    <dbReference type="NCBI Taxonomy" id="13427"/>
    <lineage>
        <taxon>Eukaryota</taxon>
        <taxon>Viridiplantae</taxon>
        <taxon>Streptophyta</taxon>
        <taxon>Embryophyta</taxon>
        <taxon>Tracheophyta</taxon>
        <taxon>Spermatophyta</taxon>
        <taxon>Magnoliopsida</taxon>
        <taxon>eudicotyledons</taxon>
        <taxon>Gunneridae</taxon>
        <taxon>Pentapetalae</taxon>
        <taxon>asterids</taxon>
        <taxon>campanulids</taxon>
        <taxon>Asterales</taxon>
        <taxon>Asteraceae</taxon>
        <taxon>Cichorioideae</taxon>
        <taxon>Cichorieae</taxon>
        <taxon>Cichoriinae</taxon>
        <taxon>Cichorium</taxon>
    </lineage>
</organism>
<keyword evidence="2" id="KW-1185">Reference proteome</keyword>